<dbReference type="EMBL" id="CP137309">
    <property type="protein sequence ID" value="WQF82696.1"/>
    <property type="molecule type" value="Genomic_DNA"/>
</dbReference>
<feature type="transmembrane region" description="Helical" evidence="2">
    <location>
        <begin position="572"/>
        <end position="595"/>
    </location>
</feature>
<dbReference type="AlphaFoldDB" id="A0AAX4IHX1"/>
<keyword evidence="2" id="KW-1133">Transmembrane helix</keyword>
<dbReference type="RefSeq" id="XP_062779920.1">
    <property type="nucleotide sequence ID" value="XM_062923869.1"/>
</dbReference>
<evidence type="ECO:0008006" key="5">
    <source>
        <dbReference type="Google" id="ProtNLM"/>
    </source>
</evidence>
<keyword evidence="2" id="KW-0812">Transmembrane</keyword>
<reference evidence="4" key="1">
    <citation type="journal article" date="2023" name="bioRxiv">
        <title>Complete genome of the Medicago anthracnose fungus, Colletotrichum destructivum, reveals a mini-chromosome-like region within a core chromosome.</title>
        <authorList>
            <person name="Lapalu N."/>
            <person name="Simon A."/>
            <person name="Lu A."/>
            <person name="Plaumann P.-L."/>
            <person name="Amselem J."/>
            <person name="Pigne S."/>
            <person name="Auger A."/>
            <person name="Koch C."/>
            <person name="Dallery J.-F."/>
            <person name="O'Connell R.J."/>
        </authorList>
    </citation>
    <scope>NUCLEOTIDE SEQUENCE [LARGE SCALE GENOMIC DNA]</scope>
    <source>
        <strain evidence="4">CBS 520.97</strain>
    </source>
</reference>
<feature type="transmembrane region" description="Helical" evidence="2">
    <location>
        <begin position="95"/>
        <end position="115"/>
    </location>
</feature>
<dbReference type="Proteomes" id="UP001322277">
    <property type="component" value="Chromosome 5"/>
</dbReference>
<dbReference type="KEGG" id="cdet:87944213"/>
<protein>
    <recommendedName>
        <fullName evidence="5">Formylmethionine deformylase-like protein</fullName>
    </recommendedName>
</protein>
<name>A0AAX4IHX1_9PEZI</name>
<dbReference type="PANTHER" id="PTHR35041">
    <property type="entry name" value="MEDIATOR OF RNA POLYMERASE II TRANSCRIPTION SUBUNIT 1"/>
    <property type="match status" value="1"/>
</dbReference>
<organism evidence="3 4">
    <name type="scientific">Colletotrichum destructivum</name>
    <dbReference type="NCBI Taxonomy" id="34406"/>
    <lineage>
        <taxon>Eukaryota</taxon>
        <taxon>Fungi</taxon>
        <taxon>Dikarya</taxon>
        <taxon>Ascomycota</taxon>
        <taxon>Pezizomycotina</taxon>
        <taxon>Sordariomycetes</taxon>
        <taxon>Hypocreomycetidae</taxon>
        <taxon>Glomerellales</taxon>
        <taxon>Glomerellaceae</taxon>
        <taxon>Colletotrichum</taxon>
        <taxon>Colletotrichum destructivum species complex</taxon>
    </lineage>
</organism>
<evidence type="ECO:0000313" key="3">
    <source>
        <dbReference type="EMBL" id="WQF82696.1"/>
    </source>
</evidence>
<feature type="transmembrane region" description="Helical" evidence="2">
    <location>
        <begin position="56"/>
        <end position="75"/>
    </location>
</feature>
<accession>A0AAX4IHX1</accession>
<dbReference type="PANTHER" id="PTHR35041:SF3">
    <property type="entry name" value="FORMYLMETHIONINE DEFORMYLASE-LIKE PROTEIN"/>
    <property type="match status" value="1"/>
</dbReference>
<feature type="compositionally biased region" description="Basic and acidic residues" evidence="1">
    <location>
        <begin position="1"/>
        <end position="18"/>
    </location>
</feature>
<dbReference type="GeneID" id="87944213"/>
<evidence type="ECO:0000256" key="1">
    <source>
        <dbReference type="SAM" id="MobiDB-lite"/>
    </source>
</evidence>
<feature type="region of interest" description="Disordered" evidence="1">
    <location>
        <begin position="652"/>
        <end position="686"/>
    </location>
</feature>
<keyword evidence="2" id="KW-0472">Membrane</keyword>
<evidence type="ECO:0000313" key="4">
    <source>
        <dbReference type="Proteomes" id="UP001322277"/>
    </source>
</evidence>
<evidence type="ECO:0000256" key="2">
    <source>
        <dbReference type="SAM" id="Phobius"/>
    </source>
</evidence>
<keyword evidence="4" id="KW-1185">Reference proteome</keyword>
<feature type="region of interest" description="Disordered" evidence="1">
    <location>
        <begin position="1"/>
        <end position="20"/>
    </location>
</feature>
<sequence>MGVDSTEHRRHDESREELLSSQKHPYSVGAGHILSPKKHDWTTQLALPHQFWHRSWNMYLFCVAGIGFVIGHHAFYLSLEGSIVHGDDQLIMLRYGTALAFAAKASLAAAMVSALREQAWATVRSRFLTVATLDKVLSAPQTPLSLLSLEFPRKAKVAAVLAIFGWISPLIVILTTNTLVVEPAIETQNTACPGIRSLNFTFEATNDFRSTPKIEDFFQISLSMWNTTILDPDEFLTSATFLQRPVTDPDETFIVCEKGWNCSAEISFVGPAYKCQELARGVGATPRVLQQQSGNACLPFDFDMLAPKGNHTWIASATLGEYHDPQLKDVGPGGIPTFNSPFPRNLGAFRTEPVIWVGYAELVNTSIPPYLVERGQEFNAEAWMPNVFDCEHYETRYTAELRYRDGVQLHVIMSRQLFDPIVNTTFQGHIQAVDRTEDNTTATPEENYVLPRDTLKYRKTAAYHSLGLFLRNMINGTISEPNTNANSFVIQTSLIDQRLYNARSNMVSQLEKYYETLVLSMLAKPRFLPVVWASKPDEQTGIRDSGSGPKEDYMYPCQRERAAIKFYYRSQILFSVYGVAIFFTILGVTAGALALRKNDGVPRNTEFFSIVAATRGSHLVKVPWNGAEGDSGGVPKEVMRMEIGYGRLRTAESNVVNQEEGDDRTDSPKPMPRSPEFGFGFEGDLH</sequence>
<proteinExistence type="predicted"/>
<gene>
    <name evidence="3" type="ORF">CDEST_07710</name>
</gene>
<feature type="transmembrane region" description="Helical" evidence="2">
    <location>
        <begin position="157"/>
        <end position="180"/>
    </location>
</feature>